<protein>
    <recommendedName>
        <fullName evidence="3">Proteasome assembly chaperone 1</fullName>
    </recommendedName>
</protein>
<evidence type="ECO:0000313" key="1">
    <source>
        <dbReference type="EMBL" id="KAJ8903795.1"/>
    </source>
</evidence>
<proteinExistence type="predicted"/>
<evidence type="ECO:0000313" key="2">
    <source>
        <dbReference type="Proteomes" id="UP001157974"/>
    </source>
</evidence>
<reference evidence="1 2" key="1">
    <citation type="journal article" date="2023" name="Nat. Commun.">
        <title>Origin of minicircular mitochondrial genomes in red algae.</title>
        <authorList>
            <person name="Lee Y."/>
            <person name="Cho C.H."/>
            <person name="Lee Y.M."/>
            <person name="Park S.I."/>
            <person name="Yang J.H."/>
            <person name="West J.A."/>
            <person name="Bhattacharya D."/>
            <person name="Yoon H.S."/>
        </authorList>
    </citation>
    <scope>NUCLEOTIDE SEQUENCE [LARGE SCALE GENOMIC DNA]</scope>
    <source>
        <strain evidence="1 2">CCMP1338</strain>
        <tissue evidence="1">Whole cell</tissue>
    </source>
</reference>
<sequence length="244" mass="26113">MDYFTQTVDSSLWASRAFDDEGYEGEESLGELCGRPFELEGVKGTLDEVESLLLCTDGAPTAFVDAVIPLSGVPGTYKSKGVDEVALRMSGNCAIIKFDKSLASERAFQLSKAIFDTLKPQKVLVLTAMPSWRAQVPDDPEVLYFLKSSSHNLSSIEPLAKGGVLPAPTLLEGMAAAVLNECQFRAVPGCALIGMDSSLRLSGISLARFLPAVKTLLGLDVRDNVDFAAAAEANFNPVKGNIYI</sequence>
<comment type="caution">
    <text evidence="1">The sequence shown here is derived from an EMBL/GenBank/DDBJ whole genome shotgun (WGS) entry which is preliminary data.</text>
</comment>
<dbReference type="EMBL" id="JAMWBK010000006">
    <property type="protein sequence ID" value="KAJ8903795.1"/>
    <property type="molecule type" value="Genomic_DNA"/>
</dbReference>
<organism evidence="1 2">
    <name type="scientific">Rhodosorus marinus</name>
    <dbReference type="NCBI Taxonomy" id="101924"/>
    <lineage>
        <taxon>Eukaryota</taxon>
        <taxon>Rhodophyta</taxon>
        <taxon>Stylonematophyceae</taxon>
        <taxon>Stylonematales</taxon>
        <taxon>Stylonemataceae</taxon>
        <taxon>Rhodosorus</taxon>
    </lineage>
</organism>
<name>A0AAV8UML2_9RHOD</name>
<accession>A0AAV8UML2</accession>
<dbReference type="AlphaFoldDB" id="A0AAV8UML2"/>
<keyword evidence="2" id="KW-1185">Reference proteome</keyword>
<dbReference type="Proteomes" id="UP001157974">
    <property type="component" value="Unassembled WGS sequence"/>
</dbReference>
<gene>
    <name evidence="1" type="ORF">NDN08_000328</name>
</gene>
<evidence type="ECO:0008006" key="3">
    <source>
        <dbReference type="Google" id="ProtNLM"/>
    </source>
</evidence>